<dbReference type="EMBL" id="SZYE01000024">
    <property type="protein sequence ID" value="TKR26510.1"/>
    <property type="molecule type" value="Genomic_DNA"/>
</dbReference>
<evidence type="ECO:0000256" key="2">
    <source>
        <dbReference type="SAM" id="SignalP"/>
    </source>
</evidence>
<name>A0A7Z8K0J7_9CELL</name>
<organism evidence="3 4">
    <name type="scientific">Cellulomonas hominis</name>
    <dbReference type="NCBI Taxonomy" id="156981"/>
    <lineage>
        <taxon>Bacteria</taxon>
        <taxon>Bacillati</taxon>
        <taxon>Actinomycetota</taxon>
        <taxon>Actinomycetes</taxon>
        <taxon>Micrococcales</taxon>
        <taxon>Cellulomonadaceae</taxon>
        <taxon>Cellulomonas</taxon>
    </lineage>
</organism>
<feature type="region of interest" description="Disordered" evidence="1">
    <location>
        <begin position="32"/>
        <end position="51"/>
    </location>
</feature>
<proteinExistence type="predicted"/>
<feature type="signal peptide" evidence="2">
    <location>
        <begin position="1"/>
        <end position="24"/>
    </location>
</feature>
<evidence type="ECO:0000256" key="1">
    <source>
        <dbReference type="SAM" id="MobiDB-lite"/>
    </source>
</evidence>
<reference evidence="3 4" key="1">
    <citation type="submission" date="2019-05" db="EMBL/GenBank/DDBJ databases">
        <title>Genome sequence of Cellulomonas hominis strain CS1.</title>
        <authorList>
            <person name="Belmont J."/>
            <person name="Maclea K.S."/>
        </authorList>
    </citation>
    <scope>NUCLEOTIDE SEQUENCE [LARGE SCALE GENOMIC DNA]</scope>
    <source>
        <strain evidence="3 4">CS1</strain>
    </source>
</reference>
<gene>
    <name evidence="3" type="ORF">FA014_05265</name>
</gene>
<dbReference type="PROSITE" id="PS51257">
    <property type="entry name" value="PROKAR_LIPOPROTEIN"/>
    <property type="match status" value="1"/>
</dbReference>
<dbReference type="Proteomes" id="UP000308121">
    <property type="component" value="Unassembled WGS sequence"/>
</dbReference>
<dbReference type="RefSeq" id="WP_154728651.1">
    <property type="nucleotide sequence ID" value="NZ_SZYE01000024.1"/>
</dbReference>
<dbReference type="OrthoDB" id="5077345at2"/>
<accession>A0A7Z8K0J7</accession>
<evidence type="ECO:0008006" key="5">
    <source>
        <dbReference type="Google" id="ProtNLM"/>
    </source>
</evidence>
<protein>
    <recommendedName>
        <fullName evidence="5">Lipoprotein</fullName>
    </recommendedName>
</protein>
<feature type="chain" id="PRO_5039057418" description="Lipoprotein" evidence="2">
    <location>
        <begin position="25"/>
        <end position="166"/>
    </location>
</feature>
<dbReference type="AlphaFoldDB" id="A0A7Z8K0J7"/>
<keyword evidence="2" id="KW-0732">Signal</keyword>
<evidence type="ECO:0000313" key="4">
    <source>
        <dbReference type="Proteomes" id="UP000308121"/>
    </source>
</evidence>
<feature type="compositionally biased region" description="Low complexity" evidence="1">
    <location>
        <begin position="35"/>
        <end position="51"/>
    </location>
</feature>
<sequence length="166" mass="16292">MRARRWAVLSTTVLGAALLAACGAADGSAAGGGVDHAASTTNRPASPAPSADAAAEDAAACTAFGDVLTIAANADLGLAEGRMAAQEQHGWYALATRVLDRLPSDADTAVQSAIGALQAAAPAVPSWAFAESTGVRSPAWSAAEVDLAAACEDVGTPLAIMAFTGG</sequence>
<comment type="caution">
    <text evidence="3">The sequence shown here is derived from an EMBL/GenBank/DDBJ whole genome shotgun (WGS) entry which is preliminary data.</text>
</comment>
<evidence type="ECO:0000313" key="3">
    <source>
        <dbReference type="EMBL" id="TKR26510.1"/>
    </source>
</evidence>